<accession>A0AAD7YUL6</accession>
<name>A0AAD7YUL6_MYTSE</name>
<protein>
    <recommendedName>
        <fullName evidence="3">DDE Tnp4 domain-containing protein</fullName>
    </recommendedName>
</protein>
<sequence>MRNPVEPIEMLGITLRYLGSGNSLQDLEYKFKRGKSTIRYMIRRVCRAIWKNILQDNIPELTTERLKNIASSFDLRANFPHCIGALDGKHIRMRNPANNRDGFRQKDKLAITDDEFHSLQPQDEEMTAANVIRDEFASYFMSDRGSLQWQLQKI</sequence>
<dbReference type="AlphaFoldDB" id="A0AAD7YUL6"/>
<proteinExistence type="predicted"/>
<organism evidence="1 2">
    <name type="scientific">Mythimna separata</name>
    <name type="common">Oriental armyworm</name>
    <name type="synonym">Pseudaletia separata</name>
    <dbReference type="NCBI Taxonomy" id="271217"/>
    <lineage>
        <taxon>Eukaryota</taxon>
        <taxon>Metazoa</taxon>
        <taxon>Ecdysozoa</taxon>
        <taxon>Arthropoda</taxon>
        <taxon>Hexapoda</taxon>
        <taxon>Insecta</taxon>
        <taxon>Pterygota</taxon>
        <taxon>Neoptera</taxon>
        <taxon>Endopterygota</taxon>
        <taxon>Lepidoptera</taxon>
        <taxon>Glossata</taxon>
        <taxon>Ditrysia</taxon>
        <taxon>Noctuoidea</taxon>
        <taxon>Noctuidae</taxon>
        <taxon>Noctuinae</taxon>
        <taxon>Hadenini</taxon>
        <taxon>Mythimna</taxon>
    </lineage>
</organism>
<reference evidence="1" key="1">
    <citation type="submission" date="2023-03" db="EMBL/GenBank/DDBJ databases">
        <title>Chromosome-level genomes of two armyworms, Mythimna separata and Mythimna loreyi, provide insights into the biosynthesis and reception of sex pheromones.</title>
        <authorList>
            <person name="Zhao H."/>
        </authorList>
    </citation>
    <scope>NUCLEOTIDE SEQUENCE</scope>
    <source>
        <strain evidence="1">BeijingLab</strain>
        <tissue evidence="1">Pupa</tissue>
    </source>
</reference>
<dbReference type="EMBL" id="JARGEI010000007">
    <property type="protein sequence ID" value="KAJ8728593.1"/>
    <property type="molecule type" value="Genomic_DNA"/>
</dbReference>
<evidence type="ECO:0000313" key="1">
    <source>
        <dbReference type="EMBL" id="KAJ8728593.1"/>
    </source>
</evidence>
<comment type="caution">
    <text evidence="1">The sequence shown here is derived from an EMBL/GenBank/DDBJ whole genome shotgun (WGS) entry which is preliminary data.</text>
</comment>
<evidence type="ECO:0008006" key="3">
    <source>
        <dbReference type="Google" id="ProtNLM"/>
    </source>
</evidence>
<gene>
    <name evidence="1" type="ORF">PYW07_006289</name>
</gene>
<evidence type="ECO:0000313" key="2">
    <source>
        <dbReference type="Proteomes" id="UP001231518"/>
    </source>
</evidence>
<dbReference type="Proteomes" id="UP001231518">
    <property type="component" value="Chromosome 19"/>
</dbReference>
<keyword evidence="2" id="KW-1185">Reference proteome</keyword>